<feature type="domain" description="BPL/LPL catalytic" evidence="4">
    <location>
        <begin position="646"/>
        <end position="839"/>
    </location>
</feature>
<name>A0AAV2N7B8_9HYME</name>
<organism evidence="5 6">
    <name type="scientific">Lasius platythorax</name>
    <dbReference type="NCBI Taxonomy" id="488582"/>
    <lineage>
        <taxon>Eukaryota</taxon>
        <taxon>Metazoa</taxon>
        <taxon>Ecdysozoa</taxon>
        <taxon>Arthropoda</taxon>
        <taxon>Hexapoda</taxon>
        <taxon>Insecta</taxon>
        <taxon>Pterygota</taxon>
        <taxon>Neoptera</taxon>
        <taxon>Endopterygota</taxon>
        <taxon>Hymenoptera</taxon>
        <taxon>Apocrita</taxon>
        <taxon>Aculeata</taxon>
        <taxon>Formicoidea</taxon>
        <taxon>Formicidae</taxon>
        <taxon>Formicinae</taxon>
        <taxon>Lasius</taxon>
        <taxon>Lasius</taxon>
    </lineage>
</organism>
<evidence type="ECO:0000313" key="6">
    <source>
        <dbReference type="Proteomes" id="UP001497644"/>
    </source>
</evidence>
<comment type="similarity">
    <text evidence="1">Belongs to the biotin--protein ligase family.</text>
</comment>
<dbReference type="InterPro" id="IPR004143">
    <property type="entry name" value="BPL_LPL_catalytic"/>
</dbReference>
<protein>
    <recommendedName>
        <fullName evidence="4">BPL/LPL catalytic domain-containing protein</fullName>
    </recommendedName>
</protein>
<evidence type="ECO:0000256" key="3">
    <source>
        <dbReference type="SAM" id="MobiDB-lite"/>
    </source>
</evidence>
<dbReference type="InterPro" id="IPR004408">
    <property type="entry name" value="Biotin_CoA_COase_ligase"/>
</dbReference>
<accession>A0AAV2N7B8</accession>
<evidence type="ECO:0000313" key="5">
    <source>
        <dbReference type="EMBL" id="CAL1675843.1"/>
    </source>
</evidence>
<dbReference type="PANTHER" id="PTHR12835:SF5">
    <property type="entry name" value="BIOTIN--PROTEIN LIGASE"/>
    <property type="match status" value="1"/>
</dbReference>
<keyword evidence="6" id="KW-1185">Reference proteome</keyword>
<dbReference type="Proteomes" id="UP001497644">
    <property type="component" value="Chromosome 11"/>
</dbReference>
<dbReference type="NCBIfam" id="TIGR00121">
    <property type="entry name" value="birA_ligase"/>
    <property type="match status" value="1"/>
</dbReference>
<dbReference type="GO" id="GO:0004077">
    <property type="term" value="F:biotin--[biotin carboxyl-carrier protein] ligase activity"/>
    <property type="evidence" value="ECO:0007669"/>
    <property type="project" value="InterPro"/>
</dbReference>
<dbReference type="GO" id="GO:0005737">
    <property type="term" value="C:cytoplasm"/>
    <property type="evidence" value="ECO:0007669"/>
    <property type="project" value="TreeGrafter"/>
</dbReference>
<feature type="compositionally biased region" description="Basic and acidic residues" evidence="3">
    <location>
        <begin position="300"/>
        <end position="312"/>
    </location>
</feature>
<gene>
    <name evidence="5" type="ORF">LPLAT_LOCUS2143</name>
</gene>
<feature type="region of interest" description="Disordered" evidence="3">
    <location>
        <begin position="300"/>
        <end position="329"/>
    </location>
</feature>
<dbReference type="Pfam" id="PF03099">
    <property type="entry name" value="BPL_LplA_LipB"/>
    <property type="match status" value="1"/>
</dbReference>
<dbReference type="EMBL" id="OZ034834">
    <property type="protein sequence ID" value="CAL1675843.1"/>
    <property type="molecule type" value="Genomic_DNA"/>
</dbReference>
<sequence length="921" mass="105343">MLLTFAYIIYTAIRARWTPKYRAEIRAAFKEYQSQYSVMFYPAFCKCGSGECAEKWDKDALSSDLCHNKHLAQLHMMSTFDATMAMYVIYPQQKIDVSNWLNYEDGKSLFPLYKVDGYQISSKSDLMHVLIETDLYTYNMDTPECCIKLEDYGLIRAWSVNKNLNLLLETDIDHITDFTTMFIQGRHFINNNLYIKRIQNVVVSGKPCIYEDSIKLFSPPRTKEAVIAFGKAAEDASELNKPIEITKFPGLIVRPQKDLNDREEEPKFEGPSKETIVLSEFEEKINEILSFTISPVNHNSKSDANDALPKDEETSEDASKSSQSEEEDDMIVKPPNVLIYTDTIDTGKSVKAVLRKVLDPDRYTIYNLTILNLPKNTWVDQVALVVVCGNIMDVIADRFVEYIIHGGKVLSLCSNMLHKMLPFFKTAEVRENELVYFSYGEWKRVRMMHDTFCYQASPKRNGFVENHEDARLPSLNLPESTSVKDKKGNSHLFDVKILGTEETWQNPSILLATLASSGGKVVFSQIHLERDPVEYSRAKKLYETLRENDDARLGIISDLLSTHLEMEINRAPAFKGYSLGYLLSRNEDLKWEMFKNLKGLTEDHTLKLGALTIRFYTSEEIHVTVTDVFLPIVTHYKFCPKNFSPQQYYQYLDTRELGQLVIYADVLTSSMYAMGARMKHGFAIIPRQQTHGRGRGNNVWLSPIGCAMFTLQVFIPRNSILGKQISILQHIVAVAMVSAVRSIPGYQAINLRIKWPNDIYVGKSTKIGGLIVQTLVDESRYICDIGAGINLSNSKPTTCINDVISRYNQKHQTKLEELSYERYLALVFNQLEILLDDIEKGNIQHFYSLYYKYWLHKNASVTVLTLNGEYQEAIVDDIDDFGYLRVNTSIMGVGTKISVHPDRNSFDLLQGLIIPVIEEDI</sequence>
<dbReference type="PROSITE" id="PS51733">
    <property type="entry name" value="BPL_LPL_CATALYTIC"/>
    <property type="match status" value="1"/>
</dbReference>
<dbReference type="SUPFAM" id="SSF55681">
    <property type="entry name" value="Class II aaRS and biotin synthetases"/>
    <property type="match status" value="1"/>
</dbReference>
<dbReference type="AlphaFoldDB" id="A0AAV2N7B8"/>
<evidence type="ECO:0000256" key="1">
    <source>
        <dbReference type="ARBA" id="ARBA00009934"/>
    </source>
</evidence>
<dbReference type="Gene3D" id="3.30.930.10">
    <property type="entry name" value="Bira Bifunctional Protein, Domain 2"/>
    <property type="match status" value="1"/>
</dbReference>
<proteinExistence type="inferred from homology"/>
<keyword evidence="2" id="KW-0436">Ligase</keyword>
<evidence type="ECO:0000259" key="4">
    <source>
        <dbReference type="PROSITE" id="PS51733"/>
    </source>
</evidence>
<reference evidence="5" key="1">
    <citation type="submission" date="2024-04" db="EMBL/GenBank/DDBJ databases">
        <authorList>
            <consortium name="Molecular Ecology Group"/>
        </authorList>
    </citation>
    <scope>NUCLEOTIDE SEQUENCE</scope>
</reference>
<dbReference type="InterPro" id="IPR045864">
    <property type="entry name" value="aa-tRNA-synth_II/BPL/LPL"/>
</dbReference>
<evidence type="ECO:0000256" key="2">
    <source>
        <dbReference type="ARBA" id="ARBA00022598"/>
    </source>
</evidence>
<dbReference type="PANTHER" id="PTHR12835">
    <property type="entry name" value="BIOTIN PROTEIN LIGASE"/>
    <property type="match status" value="1"/>
</dbReference>